<evidence type="ECO:0000313" key="3">
    <source>
        <dbReference type="Proteomes" id="UP000030693"/>
    </source>
</evidence>
<evidence type="ECO:0000313" key="2">
    <source>
        <dbReference type="EMBL" id="KCV73469.1"/>
    </source>
</evidence>
<dbReference type="GeneID" id="20525733"/>
<gene>
    <name evidence="2" type="ORF">H696_01008</name>
</gene>
<dbReference type="EMBL" id="KB932201">
    <property type="protein sequence ID" value="KCV73469.1"/>
    <property type="molecule type" value="Genomic_DNA"/>
</dbReference>
<dbReference type="RefSeq" id="XP_009493170.1">
    <property type="nucleotide sequence ID" value="XM_009494895.1"/>
</dbReference>
<feature type="region of interest" description="Disordered" evidence="1">
    <location>
        <begin position="170"/>
        <end position="208"/>
    </location>
</feature>
<dbReference type="AlphaFoldDB" id="A0A058ZGL1"/>
<proteinExistence type="predicted"/>
<name>A0A058ZGL1_FONAL</name>
<reference evidence="2" key="1">
    <citation type="submission" date="2013-04" db="EMBL/GenBank/DDBJ databases">
        <title>The Genome Sequence of Fonticula alba ATCC 38817.</title>
        <authorList>
            <consortium name="The Broad Institute Genomics Platform"/>
            <person name="Russ C."/>
            <person name="Cuomo C."/>
            <person name="Burger G."/>
            <person name="Gray M.W."/>
            <person name="Holland P.W.H."/>
            <person name="King N."/>
            <person name="Lang F.B.F."/>
            <person name="Roger A.J."/>
            <person name="Ruiz-Trillo I."/>
            <person name="Brown M."/>
            <person name="Walker B."/>
            <person name="Young S."/>
            <person name="Zeng Q."/>
            <person name="Gargeya S."/>
            <person name="Fitzgerald M."/>
            <person name="Haas B."/>
            <person name="Abouelleil A."/>
            <person name="Allen A.W."/>
            <person name="Alvarado L."/>
            <person name="Arachchi H.M."/>
            <person name="Berlin A.M."/>
            <person name="Chapman S.B."/>
            <person name="Gainer-Dewar J."/>
            <person name="Goldberg J."/>
            <person name="Griggs A."/>
            <person name="Gujja S."/>
            <person name="Hansen M."/>
            <person name="Howarth C."/>
            <person name="Imamovic A."/>
            <person name="Ireland A."/>
            <person name="Larimer J."/>
            <person name="McCowan C."/>
            <person name="Murphy C."/>
            <person name="Pearson M."/>
            <person name="Poon T.W."/>
            <person name="Priest M."/>
            <person name="Roberts A."/>
            <person name="Saif S."/>
            <person name="Shea T."/>
            <person name="Sisk P."/>
            <person name="Sykes S."/>
            <person name="Wortman J."/>
            <person name="Nusbaum C."/>
            <person name="Birren B."/>
        </authorList>
    </citation>
    <scope>NUCLEOTIDE SEQUENCE [LARGE SCALE GENOMIC DNA]</scope>
    <source>
        <strain evidence="2">ATCC 38817</strain>
    </source>
</reference>
<sequence length="208" mass="23180">MACSSRSAACVALLPVPLPRRWWFTETPGGATWRMCAFERRRLWKTAVRRTPGRPPPPGGYTLIQPALCRWTTIPADLHVAHWIIHRPGGPAVRALLSGCFFWWDGWAAAPGTHPPRCTEGPMPGRWQKGVCQPRRGGDQSRMSCERRRGTVACLMLVAFEPPELLSRQRKAKGRSEVVAGRLPSTFQRPARSSGPVISDGVGRIRRQ</sequence>
<organism evidence="2">
    <name type="scientific">Fonticula alba</name>
    <name type="common">Slime mold</name>
    <dbReference type="NCBI Taxonomy" id="691883"/>
    <lineage>
        <taxon>Eukaryota</taxon>
        <taxon>Rotosphaerida</taxon>
        <taxon>Fonticulaceae</taxon>
        <taxon>Fonticula</taxon>
    </lineage>
</organism>
<accession>A0A058ZGL1</accession>
<dbReference type="Proteomes" id="UP000030693">
    <property type="component" value="Unassembled WGS sequence"/>
</dbReference>
<protein>
    <submittedName>
        <fullName evidence="2">Uncharacterized protein</fullName>
    </submittedName>
</protein>
<evidence type="ECO:0000256" key="1">
    <source>
        <dbReference type="SAM" id="MobiDB-lite"/>
    </source>
</evidence>
<keyword evidence="3" id="KW-1185">Reference proteome</keyword>